<comment type="caution">
    <text evidence="3">The sequence shown here is derived from an EMBL/GenBank/DDBJ whole genome shotgun (WGS) entry which is preliminary data.</text>
</comment>
<feature type="transmembrane region" description="Helical" evidence="1">
    <location>
        <begin position="252"/>
        <end position="270"/>
    </location>
</feature>
<sequence>MQQPFPSRPLVNPIIGLILLVGFSLLGLSLGTFVLGILSVLPYFDGDPVAALLQINQMTSNNDFSHPHAWEIVMIVQAFSSFGGFILAAWIYLFFIEGKTLRSINTNAKIDFIPLLLIVFLGLAFIILNEWIYQWNRNWDLPDWLSGFEDWSRSQQEKLGELTQFLTNFDSFSRLIIALIVIAVLPAIGEELMFRAAMQSIFLRWFRNPHAAVWVTGAIFSFIHFQLDGFIPRLLLGVVFGYLYVWSGNIWYAIWAHFINNGVTVLGVFFNKSEKTKIDLEHTEWITWSQALIAAVISSVILWYLKRLFDQYSQPNQSISEEYNYR</sequence>
<feature type="transmembrane region" description="Helical" evidence="1">
    <location>
        <begin position="285"/>
        <end position="305"/>
    </location>
</feature>
<organism evidence="3 4">
    <name type="scientific">Xanthocytophaga flava</name>
    <dbReference type="NCBI Taxonomy" id="3048013"/>
    <lineage>
        <taxon>Bacteria</taxon>
        <taxon>Pseudomonadati</taxon>
        <taxon>Bacteroidota</taxon>
        <taxon>Cytophagia</taxon>
        <taxon>Cytophagales</taxon>
        <taxon>Rhodocytophagaceae</taxon>
        <taxon>Xanthocytophaga</taxon>
    </lineage>
</organism>
<evidence type="ECO:0000313" key="4">
    <source>
        <dbReference type="Proteomes" id="UP001228581"/>
    </source>
</evidence>
<dbReference type="Proteomes" id="UP001228581">
    <property type="component" value="Unassembled WGS sequence"/>
</dbReference>
<feature type="transmembrane region" description="Helical" evidence="1">
    <location>
        <begin position="205"/>
        <end position="223"/>
    </location>
</feature>
<feature type="transmembrane region" description="Helical" evidence="1">
    <location>
        <begin position="12"/>
        <end position="38"/>
    </location>
</feature>
<dbReference type="InterPro" id="IPR003675">
    <property type="entry name" value="Rce1/LyrA-like_dom"/>
</dbReference>
<name>A0ABT7CDQ9_9BACT</name>
<evidence type="ECO:0000259" key="2">
    <source>
        <dbReference type="Pfam" id="PF02517"/>
    </source>
</evidence>
<dbReference type="PANTHER" id="PTHR43592">
    <property type="entry name" value="CAAX AMINO TERMINAL PROTEASE"/>
    <property type="match status" value="1"/>
</dbReference>
<keyword evidence="1" id="KW-0812">Transmembrane</keyword>
<keyword evidence="1" id="KW-0472">Membrane</keyword>
<feature type="transmembrane region" description="Helical" evidence="1">
    <location>
        <begin position="172"/>
        <end position="193"/>
    </location>
</feature>
<dbReference type="EMBL" id="JASJOT010000001">
    <property type="protein sequence ID" value="MDJ1491852.1"/>
    <property type="molecule type" value="Genomic_DNA"/>
</dbReference>
<feature type="transmembrane region" description="Helical" evidence="1">
    <location>
        <begin position="72"/>
        <end position="95"/>
    </location>
</feature>
<accession>A0ABT7CDQ9</accession>
<keyword evidence="1" id="KW-1133">Transmembrane helix</keyword>
<feature type="domain" description="CAAX prenyl protease 2/Lysostaphin resistance protein A-like" evidence="2">
    <location>
        <begin position="175"/>
        <end position="262"/>
    </location>
</feature>
<evidence type="ECO:0000313" key="3">
    <source>
        <dbReference type="EMBL" id="MDJ1491852.1"/>
    </source>
</evidence>
<dbReference type="Pfam" id="PF02517">
    <property type="entry name" value="Rce1-like"/>
    <property type="match status" value="1"/>
</dbReference>
<keyword evidence="4" id="KW-1185">Reference proteome</keyword>
<feature type="transmembrane region" description="Helical" evidence="1">
    <location>
        <begin position="229"/>
        <end position="245"/>
    </location>
</feature>
<proteinExistence type="predicted"/>
<gene>
    <name evidence="3" type="ORF">QNI19_02840</name>
</gene>
<dbReference type="PANTHER" id="PTHR43592:SF15">
    <property type="entry name" value="CAAX AMINO TERMINAL PROTEASE FAMILY PROTEIN"/>
    <property type="match status" value="1"/>
</dbReference>
<feature type="transmembrane region" description="Helical" evidence="1">
    <location>
        <begin position="115"/>
        <end position="133"/>
    </location>
</feature>
<dbReference type="RefSeq" id="WP_313992004.1">
    <property type="nucleotide sequence ID" value="NZ_JASJOT010000001.1"/>
</dbReference>
<reference evidence="3 4" key="1">
    <citation type="submission" date="2023-05" db="EMBL/GenBank/DDBJ databases">
        <authorList>
            <person name="Zhang X."/>
        </authorList>
    </citation>
    <scope>NUCLEOTIDE SEQUENCE [LARGE SCALE GENOMIC DNA]</scope>
    <source>
        <strain evidence="3 4">DM2B3-1</strain>
    </source>
</reference>
<evidence type="ECO:0000256" key="1">
    <source>
        <dbReference type="SAM" id="Phobius"/>
    </source>
</evidence>
<protein>
    <submittedName>
        <fullName evidence="3">Type II CAAX endopeptidase family protein</fullName>
    </submittedName>
</protein>